<keyword evidence="1" id="KW-1133">Transmembrane helix</keyword>
<gene>
    <name evidence="2" type="ORF">UFOPK3772_01562</name>
</gene>
<keyword evidence="1" id="KW-0472">Membrane</keyword>
<organism evidence="2">
    <name type="scientific">freshwater metagenome</name>
    <dbReference type="NCBI Taxonomy" id="449393"/>
    <lineage>
        <taxon>unclassified sequences</taxon>
        <taxon>metagenomes</taxon>
        <taxon>ecological metagenomes</taxon>
    </lineage>
</organism>
<keyword evidence="1" id="KW-0812">Transmembrane</keyword>
<evidence type="ECO:0000313" key="2">
    <source>
        <dbReference type="EMBL" id="CAB4951282.1"/>
    </source>
</evidence>
<name>A0A6J7KAG0_9ZZZZ</name>
<dbReference type="AlphaFoldDB" id="A0A6J7KAG0"/>
<protein>
    <submittedName>
        <fullName evidence="2">Unannotated protein</fullName>
    </submittedName>
</protein>
<feature type="transmembrane region" description="Helical" evidence="1">
    <location>
        <begin position="15"/>
        <end position="31"/>
    </location>
</feature>
<reference evidence="2" key="1">
    <citation type="submission" date="2020-05" db="EMBL/GenBank/DDBJ databases">
        <authorList>
            <person name="Chiriac C."/>
            <person name="Salcher M."/>
            <person name="Ghai R."/>
            <person name="Kavagutti S V."/>
        </authorList>
    </citation>
    <scope>NUCLEOTIDE SEQUENCE</scope>
</reference>
<dbReference type="EMBL" id="CAFBNE010000045">
    <property type="protein sequence ID" value="CAB4951282.1"/>
    <property type="molecule type" value="Genomic_DNA"/>
</dbReference>
<evidence type="ECO:0000256" key="1">
    <source>
        <dbReference type="SAM" id="Phobius"/>
    </source>
</evidence>
<proteinExistence type="predicted"/>
<sequence length="62" mass="7146">MRHHDHMTQGWRRDYATELVGLFILAIVSIFQPRRRPSTQAISTCSTTHYAFASKPSSRETP</sequence>
<accession>A0A6J7KAG0</accession>